<dbReference type="EMBL" id="SMFP01000001">
    <property type="protein sequence ID" value="TDE41209.1"/>
    <property type="molecule type" value="Genomic_DNA"/>
</dbReference>
<protein>
    <submittedName>
        <fullName evidence="2">Uncharacterized protein</fullName>
    </submittedName>
</protein>
<comment type="caution">
    <text evidence="2">The sequence shown here is derived from an EMBL/GenBank/DDBJ whole genome shotgun (WGS) entry which is preliminary data.</text>
</comment>
<accession>A0A4R5F1G2</accession>
<keyword evidence="3" id="KW-1185">Reference proteome</keyword>
<proteinExistence type="predicted"/>
<feature type="region of interest" description="Disordered" evidence="1">
    <location>
        <begin position="289"/>
        <end position="318"/>
    </location>
</feature>
<gene>
    <name evidence="2" type="ORF">E1B25_03180</name>
</gene>
<organism evidence="2 3">
    <name type="scientific">Antarcticimicrobium sediminis</name>
    <dbReference type="NCBI Taxonomy" id="2546227"/>
    <lineage>
        <taxon>Bacteria</taxon>
        <taxon>Pseudomonadati</taxon>
        <taxon>Pseudomonadota</taxon>
        <taxon>Alphaproteobacteria</taxon>
        <taxon>Rhodobacterales</taxon>
        <taxon>Paracoccaceae</taxon>
        <taxon>Antarcticimicrobium</taxon>
    </lineage>
</organism>
<evidence type="ECO:0000313" key="3">
    <source>
        <dbReference type="Proteomes" id="UP000294662"/>
    </source>
</evidence>
<dbReference type="OrthoDB" id="8481769at2"/>
<reference evidence="2 3" key="1">
    <citation type="submission" date="2019-03" db="EMBL/GenBank/DDBJ databases">
        <authorList>
            <person name="Zhang S."/>
        </authorList>
    </citation>
    <scope>NUCLEOTIDE SEQUENCE [LARGE SCALE GENOMIC DNA]</scope>
    <source>
        <strain evidence="2 3">S4J41</strain>
    </source>
</reference>
<evidence type="ECO:0000313" key="2">
    <source>
        <dbReference type="EMBL" id="TDE41209.1"/>
    </source>
</evidence>
<sequence length="318" mass="34326">MTRTGKAMDIILHIGAHLCATTTFHDYLHRNRARLEATGCTVWGPRRTRHGLFAGLLPEDGLSAPRPEAARRALGRIRLNLARSAEAGVRRLIVSDPGMMGSLRANLRLGGLYCGLGERLARLGQAFEGYPTKVVVTLRAPDSYWAAALAWGIVRGHGMPGAAMLTRLSETGRSWRDVLEEVACALPDVPLQVLPFETFGGRPEAQLAAIAPGPAPVQYARDWLNATPRLPELRAWLGRQGAALPTGTGRWQPFSPAQGAALRESYSDDMMWLAGGGGGCARLAVDPNKIPVGQTPPQPDLIRGRRDEQEDRRLAGAG</sequence>
<dbReference type="AlphaFoldDB" id="A0A4R5F1G2"/>
<evidence type="ECO:0000256" key="1">
    <source>
        <dbReference type="SAM" id="MobiDB-lite"/>
    </source>
</evidence>
<dbReference type="Proteomes" id="UP000294662">
    <property type="component" value="Unassembled WGS sequence"/>
</dbReference>
<feature type="compositionally biased region" description="Basic and acidic residues" evidence="1">
    <location>
        <begin position="302"/>
        <end position="318"/>
    </location>
</feature>
<name>A0A4R5F1G2_9RHOB</name>